<protein>
    <submittedName>
        <fullName evidence="2">EAL-associated domain-containing protein</fullName>
    </submittedName>
</protein>
<accession>A0ABZ2CIP0</accession>
<sequence length="401" mass="47183">MDALDILTDLDHCFPYFQPVFSADEHRVIGYEILGRYNGNGQLISLGTFFQDKSIPDEYRLEVDNAVLTKALELATGLDPDVLLFVNRDADLLIHDSGEEFLQFLQQFQEKGISLNRIVLEISMDEPKDEMDHLLNYYRTFGIKIAIDKLGDESSHLDRIGQLKPDIVKVDLMPLRSMNPPPAYQDTLYSLSILARKIGATLLFKNIEMVYQLQFAWQHGGRYYQGFYLEKPIAEFIPRDILKEKLKAEFHEFIIYEKKKLEKVFEVTETFQTKLQEILSKHRRSISFEELLKSLGTDLDQVALRMYICDEDGFQISPNMFKKESKWELQPEYLQKNWSWRPYFLENMIRMRNDKRGILSDLYCDIETGETTRTFSYPLNAHEYLFIDLSYDFLYNHDSLL</sequence>
<evidence type="ECO:0000313" key="3">
    <source>
        <dbReference type="Proteomes" id="UP001357223"/>
    </source>
</evidence>
<dbReference type="EMBL" id="CP137640">
    <property type="protein sequence ID" value="WVX82996.1"/>
    <property type="molecule type" value="Genomic_DNA"/>
</dbReference>
<dbReference type="PANTHER" id="PTHR33121">
    <property type="entry name" value="CYCLIC DI-GMP PHOSPHODIESTERASE PDEF"/>
    <property type="match status" value="1"/>
</dbReference>
<dbReference type="InterPro" id="IPR050706">
    <property type="entry name" value="Cyclic-di-GMP_PDE-like"/>
</dbReference>
<dbReference type="Pfam" id="PF00563">
    <property type="entry name" value="EAL"/>
    <property type="match status" value="1"/>
</dbReference>
<dbReference type="Gene3D" id="3.20.20.450">
    <property type="entry name" value="EAL domain"/>
    <property type="match status" value="1"/>
</dbReference>
<proteinExistence type="predicted"/>
<dbReference type="PANTHER" id="PTHR33121:SF82">
    <property type="entry name" value="SIGNAL TRANSDUCTION PROTEIN CONTAINING A EAL DOMAIN"/>
    <property type="match status" value="1"/>
</dbReference>
<dbReference type="Gene3D" id="3.30.450.20">
    <property type="entry name" value="PAS domain"/>
    <property type="match status" value="1"/>
</dbReference>
<gene>
    <name evidence="2" type="ORF">R4Z09_08475</name>
</gene>
<evidence type="ECO:0000313" key="2">
    <source>
        <dbReference type="EMBL" id="WVX82996.1"/>
    </source>
</evidence>
<feature type="domain" description="EAL" evidence="1">
    <location>
        <begin position="1"/>
        <end position="246"/>
    </location>
</feature>
<evidence type="ECO:0000259" key="1">
    <source>
        <dbReference type="PROSITE" id="PS50883"/>
    </source>
</evidence>
<dbReference type="InterPro" id="IPR029151">
    <property type="entry name" value="Sensor-like_sf"/>
</dbReference>
<dbReference type="SMART" id="SM00052">
    <property type="entry name" value="EAL"/>
    <property type="match status" value="1"/>
</dbReference>
<dbReference type="RefSeq" id="WP_338451889.1">
    <property type="nucleotide sequence ID" value="NZ_CP137640.1"/>
</dbReference>
<dbReference type="PROSITE" id="PS50883">
    <property type="entry name" value="EAL"/>
    <property type="match status" value="1"/>
</dbReference>
<dbReference type="SUPFAM" id="SSF103190">
    <property type="entry name" value="Sensory domain-like"/>
    <property type="match status" value="1"/>
</dbReference>
<dbReference type="CDD" id="cd01948">
    <property type="entry name" value="EAL"/>
    <property type="match status" value="1"/>
</dbReference>
<reference evidence="2 3" key="1">
    <citation type="submission" date="2023-10" db="EMBL/GenBank/DDBJ databases">
        <title>Niallia locisalis sp.nov. isolated from a salt pond sample.</title>
        <authorList>
            <person name="Li X.-J."/>
            <person name="Dong L."/>
        </authorList>
    </citation>
    <scope>NUCLEOTIDE SEQUENCE [LARGE SCALE GENOMIC DNA]</scope>
    <source>
        <strain evidence="2 3">DSM 29761</strain>
    </source>
</reference>
<organism evidence="2 3">
    <name type="scientific">Niallia oryzisoli</name>
    <dbReference type="NCBI Taxonomy" id="1737571"/>
    <lineage>
        <taxon>Bacteria</taxon>
        <taxon>Bacillati</taxon>
        <taxon>Bacillota</taxon>
        <taxon>Bacilli</taxon>
        <taxon>Bacillales</taxon>
        <taxon>Bacillaceae</taxon>
        <taxon>Niallia</taxon>
    </lineage>
</organism>
<keyword evidence="3" id="KW-1185">Reference proteome</keyword>
<dbReference type="Gene3D" id="1.20.5.170">
    <property type="match status" value="1"/>
</dbReference>
<dbReference type="InterPro" id="IPR001633">
    <property type="entry name" value="EAL_dom"/>
</dbReference>
<dbReference type="Pfam" id="PF10388">
    <property type="entry name" value="YkuI_C"/>
    <property type="match status" value="1"/>
</dbReference>
<dbReference type="Proteomes" id="UP001357223">
    <property type="component" value="Chromosome"/>
</dbReference>
<name>A0ABZ2CIP0_9BACI</name>
<dbReference type="InterPro" id="IPR018842">
    <property type="entry name" value="YkuI_C"/>
</dbReference>
<dbReference type="SUPFAM" id="SSF141868">
    <property type="entry name" value="EAL domain-like"/>
    <property type="match status" value="1"/>
</dbReference>
<dbReference type="InterPro" id="IPR035919">
    <property type="entry name" value="EAL_sf"/>
</dbReference>